<protein>
    <recommendedName>
        <fullName evidence="2">precorrin-2 dehydrogenase</fullName>
        <ecNumber evidence="2">1.3.1.76</ecNumber>
    </recommendedName>
</protein>
<dbReference type="NCBIfam" id="TIGR01470">
    <property type="entry name" value="cysG_Nterm"/>
    <property type="match status" value="1"/>
</dbReference>
<dbReference type="RefSeq" id="WP_176253386.1">
    <property type="nucleotide sequence ID" value="NZ_BAABXL010000001.1"/>
</dbReference>
<organism evidence="8 9">
    <name type="scientific">Enterocloster alcoholdehydrogenati</name>
    <dbReference type="NCBI Taxonomy" id="2547410"/>
    <lineage>
        <taxon>Bacteria</taxon>
        <taxon>Bacillati</taxon>
        <taxon>Bacillota</taxon>
        <taxon>Clostridia</taxon>
        <taxon>Lachnospirales</taxon>
        <taxon>Lachnospiraceae</taxon>
        <taxon>Enterocloster</taxon>
    </lineage>
</organism>
<dbReference type="InterPro" id="IPR006367">
    <property type="entry name" value="Sirohaem_synthase_N"/>
</dbReference>
<dbReference type="EMBL" id="BAABXL010000001">
    <property type="protein sequence ID" value="GAA6268726.1"/>
    <property type="molecule type" value="Genomic_DNA"/>
</dbReference>
<accession>A0ABQ0AXK9</accession>
<evidence type="ECO:0000313" key="9">
    <source>
        <dbReference type="Proteomes" id="UP001600894"/>
    </source>
</evidence>
<dbReference type="PANTHER" id="PTHR35330">
    <property type="entry name" value="SIROHEME BIOSYNTHESIS PROTEIN MET8"/>
    <property type="match status" value="1"/>
</dbReference>
<keyword evidence="3" id="KW-0560">Oxidoreductase</keyword>
<gene>
    <name evidence="8" type="ORF">F130042H8_17860</name>
</gene>
<dbReference type="Gene3D" id="3.30.160.110">
    <property type="entry name" value="Siroheme synthase, domain 2"/>
    <property type="match status" value="1"/>
</dbReference>
<comment type="caution">
    <text evidence="8">The sequence shown here is derived from an EMBL/GenBank/DDBJ whole genome shotgun (WGS) entry which is preliminary data.</text>
</comment>
<keyword evidence="4" id="KW-0520">NAD</keyword>
<dbReference type="InterPro" id="IPR028281">
    <property type="entry name" value="Sirohaem_synthase_central"/>
</dbReference>
<name>A0ABQ0AXK9_9FIRM</name>
<sequence>MSYFPFFVDIKGWLCVIVGGGKVAYRKVCGLLAFGADLHVIATAFIPEFEHLGNQSGRLRRSCREFQEEDLRGADLVIAASDDEGLNQRISVFCRQAHIPVNSASGKEDSSFLFPALITEGPVTIGISTGGNSPALAHFLKERIQGVLPEEIGETAQELGKLREIFQKQYPDSPALRRSLSGTLAEESLKTGKIPDECALIEAQNLMNKKTDKRTNTT</sequence>
<evidence type="ECO:0000256" key="5">
    <source>
        <dbReference type="ARBA" id="ARBA00023244"/>
    </source>
</evidence>
<dbReference type="PANTHER" id="PTHR35330:SF1">
    <property type="entry name" value="SIROHEME BIOSYNTHESIS PROTEIN MET8"/>
    <property type="match status" value="1"/>
</dbReference>
<dbReference type="Gene3D" id="3.40.50.720">
    <property type="entry name" value="NAD(P)-binding Rossmann-like Domain"/>
    <property type="match status" value="1"/>
</dbReference>
<dbReference type="EC" id="1.3.1.76" evidence="2"/>
<dbReference type="SUPFAM" id="SSF75615">
    <property type="entry name" value="Siroheme synthase middle domains-like"/>
    <property type="match status" value="1"/>
</dbReference>
<evidence type="ECO:0000259" key="7">
    <source>
        <dbReference type="Pfam" id="PF14824"/>
    </source>
</evidence>
<dbReference type="Pfam" id="PF13241">
    <property type="entry name" value="NAD_binding_7"/>
    <property type="match status" value="1"/>
</dbReference>
<dbReference type="SUPFAM" id="SSF51735">
    <property type="entry name" value="NAD(P)-binding Rossmann-fold domains"/>
    <property type="match status" value="1"/>
</dbReference>
<dbReference type="Proteomes" id="UP001600894">
    <property type="component" value="Unassembled WGS sequence"/>
</dbReference>
<evidence type="ECO:0000256" key="1">
    <source>
        <dbReference type="ARBA" id="ARBA00005010"/>
    </source>
</evidence>
<comment type="pathway">
    <text evidence="1">Porphyrin-containing compound metabolism; siroheme biosynthesis; sirohydrochlorin from precorrin-2: step 1/1.</text>
</comment>
<keyword evidence="5" id="KW-0627">Porphyrin biosynthesis</keyword>
<reference evidence="8 9" key="1">
    <citation type="submission" date="2024-04" db="EMBL/GenBank/DDBJ databases">
        <title>Defined microbial consortia suppress multidrug-resistant proinflammatory Enterobacteriaceae via ecological control.</title>
        <authorList>
            <person name="Furuichi M."/>
            <person name="Kawaguchi T."/>
            <person name="Pust M."/>
            <person name="Yasuma K."/>
            <person name="Plichta D."/>
            <person name="Hasegawa N."/>
            <person name="Ohya T."/>
            <person name="Bhattarai S."/>
            <person name="Sasajima S."/>
            <person name="Aoto Y."/>
            <person name="Tuganbaev T."/>
            <person name="Yaginuma M."/>
            <person name="Ueda M."/>
            <person name="Okahashi N."/>
            <person name="Amafuji K."/>
            <person name="Kiridooshi Y."/>
            <person name="Sugita K."/>
            <person name="Strazar M."/>
            <person name="Skelly A."/>
            <person name="Suda W."/>
            <person name="Hattori M."/>
            <person name="Nakamoto N."/>
            <person name="Caballero S."/>
            <person name="Norman J."/>
            <person name="Olle B."/>
            <person name="Tanoue T."/>
            <person name="Arita M."/>
            <person name="Bucci V."/>
            <person name="Atarashi K."/>
            <person name="Xavier R."/>
            <person name="Honda K."/>
        </authorList>
    </citation>
    <scope>NUCLEOTIDE SEQUENCE [LARGE SCALE GENOMIC DNA]</scope>
    <source>
        <strain evidence="9">f13</strain>
    </source>
</reference>
<dbReference type="InterPro" id="IPR036291">
    <property type="entry name" value="NAD(P)-bd_dom_sf"/>
</dbReference>
<evidence type="ECO:0000256" key="4">
    <source>
        <dbReference type="ARBA" id="ARBA00023027"/>
    </source>
</evidence>
<evidence type="ECO:0000256" key="6">
    <source>
        <dbReference type="ARBA" id="ARBA00047561"/>
    </source>
</evidence>
<feature type="domain" description="Siroheme synthase central" evidence="7">
    <location>
        <begin position="121"/>
        <end position="145"/>
    </location>
</feature>
<dbReference type="InterPro" id="IPR028161">
    <property type="entry name" value="Met8-like"/>
</dbReference>
<evidence type="ECO:0000313" key="8">
    <source>
        <dbReference type="EMBL" id="GAA6268726.1"/>
    </source>
</evidence>
<evidence type="ECO:0000256" key="2">
    <source>
        <dbReference type="ARBA" id="ARBA00012400"/>
    </source>
</evidence>
<dbReference type="Pfam" id="PF14824">
    <property type="entry name" value="Sirohm_synth_M"/>
    <property type="match status" value="1"/>
</dbReference>
<evidence type="ECO:0000256" key="3">
    <source>
        <dbReference type="ARBA" id="ARBA00023002"/>
    </source>
</evidence>
<comment type="catalytic activity">
    <reaction evidence="6">
        <text>precorrin-2 + NAD(+) = sirohydrochlorin + NADH + 2 H(+)</text>
        <dbReference type="Rhea" id="RHEA:15613"/>
        <dbReference type="ChEBI" id="CHEBI:15378"/>
        <dbReference type="ChEBI" id="CHEBI:57540"/>
        <dbReference type="ChEBI" id="CHEBI:57945"/>
        <dbReference type="ChEBI" id="CHEBI:58351"/>
        <dbReference type="ChEBI" id="CHEBI:58827"/>
        <dbReference type="EC" id="1.3.1.76"/>
    </reaction>
</comment>
<proteinExistence type="predicted"/>
<keyword evidence="9" id="KW-1185">Reference proteome</keyword>